<sequence>MFNSEYLQEKWAPILDYDGLDPIKDSHRRSVTAVLLENQEKELREERNFLSEAPNVNTNSGATAGFSADATAAGPVAGFDPVLISLIRRSMPNLVAYDLAGVQPMNGPTGLIFAMRSRYKTQSGTEALFNEADTAFSGQPDGLDDTSGFTATGANNVGLGTTAQQGSNPGLLNSTAAQTNATDYNVGQGMRTDSAEDLGDGTGDQFNQMAFSIEKVTVTAKSRALKAEYSLELAQDLKAIHGLNAEAELANILSTEILAEINREVIRTIYNVAEPGAQANVAAAGTFDLDTDSNGRWSVEKFKGLIFQIERDANAIAQRTRRGKGNMILCSADVASALTMAGVLDYTPALNANLNVDDTGNTFAGILQGKYRVYIDPFSASGGAAATQYYVVGYKGSSPYDAGLFYCPYVPLQMVRAVGQDTFQPKIGFKTRYGLVENPFSQGTTQGLGTLTRNSNRYYRRVKVANLM</sequence>
<evidence type="ECO:0000313" key="4">
    <source>
        <dbReference type="EMBL" id="ACY76014.1"/>
    </source>
</evidence>
<dbReference type="InterPro" id="IPR010762">
    <property type="entry name" value="Gp23/Gp24_T4-like"/>
</dbReference>
<keyword evidence="3" id="KW-0946">Virion</keyword>
<evidence type="ECO:0000256" key="1">
    <source>
        <dbReference type="ARBA" id="ARBA00004328"/>
    </source>
</evidence>
<organismHost>
    <name type="scientific">Prochlorococcus</name>
    <dbReference type="NCBI Taxonomy" id="1218"/>
</organismHost>
<dbReference type="Proteomes" id="UP000013923">
    <property type="component" value="Genome"/>
</dbReference>
<evidence type="ECO:0000313" key="5">
    <source>
        <dbReference type="Proteomes" id="UP000013923"/>
    </source>
</evidence>
<evidence type="ECO:0000256" key="2">
    <source>
        <dbReference type="ARBA" id="ARBA00022561"/>
    </source>
</evidence>
<comment type="subcellular location">
    <subcellularLocation>
        <location evidence="1">Virion</location>
    </subcellularLocation>
</comment>
<dbReference type="EMBL" id="GU071092">
    <property type="protein sequence ID" value="ACY76014.1"/>
    <property type="molecule type" value="Genomic_DNA"/>
</dbReference>
<dbReference type="Pfam" id="PF07068">
    <property type="entry name" value="Gp23"/>
    <property type="match status" value="1"/>
</dbReference>
<evidence type="ECO:0000256" key="3">
    <source>
        <dbReference type="ARBA" id="ARBA00022844"/>
    </source>
</evidence>
<proteinExistence type="predicted"/>
<name>D1LVV5_BPPRM</name>
<protein>
    <submittedName>
        <fullName evidence="4">Major capsid</fullName>
    </submittedName>
</protein>
<gene>
    <name evidence="4" type="ORF">PCMG_00138</name>
</gene>
<accession>D1LVV5</accession>
<organism evidence="4 5">
    <name type="scientific">Prochlorococcus phage P-SSM2</name>
    <dbReference type="NCBI Taxonomy" id="268746"/>
    <lineage>
        <taxon>Viruses</taxon>
        <taxon>Duplodnaviria</taxon>
        <taxon>Heunggongvirae</taxon>
        <taxon>Uroviricota</taxon>
        <taxon>Caudoviricetes</taxon>
        <taxon>Pantevenvirales</taxon>
        <taxon>Kyanoviridae</taxon>
        <taxon>Salacisavirus</taxon>
        <taxon>Salacisavirus pssm2</taxon>
    </lineage>
</organism>
<reference evidence="4 5" key="1">
    <citation type="submission" date="2009-10" db="EMBL/GenBank/DDBJ databases">
        <title>The Genome Sequence of Prochlorococcus phage P-SSM2.</title>
        <authorList>
            <consortium name="The Broad Institute Genome Sequencing Platform"/>
            <person name="Henn M.R."/>
            <person name="Sullivan M.S."/>
            <person name="Osburne M.S."/>
            <person name="Levin J."/>
            <person name="Malboeuf C."/>
            <person name="Casali M."/>
            <person name="Russ C."/>
            <person name="Lennon N."/>
            <person name="Chapman S.B."/>
            <person name="Erlich R."/>
            <person name="Young S.K."/>
            <person name="Koehrsen M."/>
            <person name="Yandava C."/>
            <person name="Zeng Q."/>
            <person name="Alvarado L."/>
            <person name="Anderson S."/>
            <person name="Berlin A."/>
            <person name="Borenstein D."/>
            <person name="Chen Z."/>
            <person name="Engels R."/>
            <person name="Freedman E."/>
            <person name="Gellesch M."/>
            <person name="Goldberg J."/>
            <person name="Green L."/>
            <person name="Griggs A."/>
            <person name="Gujja S."/>
            <person name="Heilman E.R."/>
            <person name="Heiman D."/>
            <person name="Hepburn T."/>
            <person name="Howarth C."/>
            <person name="Jen D."/>
            <person name="Larson L."/>
            <person name="Lewis B."/>
            <person name="Mehta T."/>
            <person name="Park D."/>
            <person name="Pearson M."/>
            <person name="Richards J."/>
            <person name="Rizzolo K."/>
            <person name="Roberts A."/>
            <person name="Ryan E."/>
            <person name="Saif S."/>
            <person name="Shea T."/>
            <person name="Shenoy N."/>
            <person name="Sisk P."/>
            <person name="Stolte C."/>
            <person name="Sykes S."/>
            <person name="Walk T."/>
            <person name="White J."/>
            <person name="Yu Q."/>
            <person name="Coleman M.L."/>
            <person name="Huang K.H."/>
            <person name="Weigele P.R."/>
            <person name="DeFrancesco A.S."/>
            <person name="Kern S.E."/>
            <person name="Thompson L.R."/>
            <person name="Fu R."/>
            <person name="Hombeck B."/>
            <person name="Chisholm S.W."/>
            <person name="Haas B."/>
            <person name="Nusbaum C."/>
            <person name="Birren B."/>
        </authorList>
    </citation>
    <scope>NUCLEOTIDE SEQUENCE [LARGE SCALE GENOMIC DNA]</scope>
    <source>
        <strain evidence="4">P-SSM2</strain>
    </source>
</reference>
<dbReference type="GO" id="GO:0019028">
    <property type="term" value="C:viral capsid"/>
    <property type="evidence" value="ECO:0007669"/>
    <property type="project" value="UniProtKB-KW"/>
</dbReference>
<keyword evidence="2" id="KW-0167">Capsid protein</keyword>